<reference evidence="2 3" key="1">
    <citation type="journal article" date="2012" name="Eukaryot. Cell">
        <title>Genome sequence of the Trichosporon asahii environmental strain CBS 8904.</title>
        <authorList>
            <person name="Yang R.Y."/>
            <person name="Li H.T."/>
            <person name="Zhu H."/>
            <person name="Zhou G.P."/>
            <person name="Wang M."/>
            <person name="Wang L."/>
        </authorList>
    </citation>
    <scope>NUCLEOTIDE SEQUENCE [LARGE SCALE GENOMIC DNA]</scope>
    <source>
        <strain evidence="2 3">CBS 8904</strain>
    </source>
</reference>
<name>K1WEE6_TRIAC</name>
<evidence type="ECO:0000313" key="3">
    <source>
        <dbReference type="Proteomes" id="UP000006757"/>
    </source>
</evidence>
<dbReference type="InParanoid" id="K1WEE6"/>
<organism evidence="2 3">
    <name type="scientific">Trichosporon asahii var. asahii (strain CBS 8904)</name>
    <name type="common">Yeast</name>
    <dbReference type="NCBI Taxonomy" id="1220162"/>
    <lineage>
        <taxon>Eukaryota</taxon>
        <taxon>Fungi</taxon>
        <taxon>Dikarya</taxon>
        <taxon>Basidiomycota</taxon>
        <taxon>Agaricomycotina</taxon>
        <taxon>Tremellomycetes</taxon>
        <taxon>Trichosporonales</taxon>
        <taxon>Trichosporonaceae</taxon>
        <taxon>Trichosporon</taxon>
    </lineage>
</organism>
<comment type="caution">
    <text evidence="2">The sequence shown here is derived from an EMBL/GenBank/DDBJ whole genome shotgun (WGS) entry which is preliminary data.</text>
</comment>
<accession>K1WEE6</accession>
<proteinExistence type="predicted"/>
<gene>
    <name evidence="2" type="ORF">A1Q2_05713</name>
</gene>
<keyword evidence="3" id="KW-1185">Reference proteome</keyword>
<protein>
    <submittedName>
        <fullName evidence="2">Uncharacterized protein</fullName>
    </submittedName>
</protein>
<dbReference type="AlphaFoldDB" id="K1WEE6"/>
<sequence>MVRHDANFYLHIETPASPAKEQLQIVKHRSDATVERVIKRYGNRRSFMKMLDDEDMGNLAVVFAFRDECPCECPYTTKQHADGCPLSLRPAYWLFKRGGFLSPKEQDELWHAYISLIERFPDILKKPRPVHSASKAAARALEGPSQHHPAARSAKHKPLHLGYWRRRSGQIHLTADTLQGGDYDRQLAIFGFMATLDRILYRNRWKAKQVDKDALHLDAKVMTD</sequence>
<dbReference type="EMBL" id="AMBO01000353">
    <property type="protein sequence ID" value="EKC99993.1"/>
    <property type="molecule type" value="Genomic_DNA"/>
</dbReference>
<dbReference type="Proteomes" id="UP000006757">
    <property type="component" value="Unassembled WGS sequence"/>
</dbReference>
<dbReference type="HOGENOM" id="CLU_1235805_0_0_1"/>
<evidence type="ECO:0000313" key="2">
    <source>
        <dbReference type="EMBL" id="EKC99993.1"/>
    </source>
</evidence>
<feature type="region of interest" description="Disordered" evidence="1">
    <location>
        <begin position="134"/>
        <end position="157"/>
    </location>
</feature>
<evidence type="ECO:0000256" key="1">
    <source>
        <dbReference type="SAM" id="MobiDB-lite"/>
    </source>
</evidence>